<feature type="domain" description="Bacterial repeat" evidence="1">
    <location>
        <begin position="31"/>
        <end position="104"/>
    </location>
</feature>
<organism evidence="3 4">
    <name type="scientific">Mesotoga infera</name>
    <dbReference type="NCBI Taxonomy" id="1236046"/>
    <lineage>
        <taxon>Bacteria</taxon>
        <taxon>Thermotogati</taxon>
        <taxon>Thermotogota</taxon>
        <taxon>Thermotogae</taxon>
        <taxon>Kosmotogales</taxon>
        <taxon>Kosmotogaceae</taxon>
        <taxon>Mesotoga</taxon>
    </lineage>
</organism>
<gene>
    <name evidence="2" type="ORF">DIT26_01730</name>
    <name evidence="3" type="ORF">XE02_0149</name>
</gene>
<dbReference type="EMBL" id="LGGW01000006">
    <property type="protein sequence ID" value="KUK91235.1"/>
    <property type="molecule type" value="Genomic_DNA"/>
</dbReference>
<name>A0A101I9H7_9BACT</name>
<dbReference type="Pfam" id="PF18998">
    <property type="entry name" value="Flg_new_2"/>
    <property type="match status" value="2"/>
</dbReference>
<dbReference type="PATRIC" id="fig|1236046.5.peg.923"/>
<dbReference type="InterPro" id="IPR044060">
    <property type="entry name" value="Bacterial_rp_domain"/>
</dbReference>
<reference evidence="2 5" key="3">
    <citation type="journal article" date="2018" name="Nat. Biotechnol.">
        <title>A standardized bacterial taxonomy based on genome phylogeny substantially revises the tree of life.</title>
        <authorList>
            <person name="Parks D.H."/>
            <person name="Chuvochina M."/>
            <person name="Waite D.W."/>
            <person name="Rinke C."/>
            <person name="Skarshewski A."/>
            <person name="Chaumeil P.A."/>
            <person name="Hugenholtz P."/>
        </authorList>
    </citation>
    <scope>NUCLEOTIDE SEQUENCE [LARGE SCALE GENOMIC DNA]</scope>
    <source>
        <strain evidence="2">UBA9905</strain>
    </source>
</reference>
<sequence>MAKKLLKLTTLLSVVLIVFLLTGCPKPEVYYTLTVDKDGGGSGIVTQSPEPGEKGYLKGTKVTLTPDPDEGSEFVNWLVGEDVKTDNPLEITMNSDMTVTAVFVVKEGQFTLTVAKAGDGGGTVNPPVGDHQYDEGQVVTLTAEADEDSVFDKWVVDDVVFFDATVVATMTKDILATAHFDLKPGVGPQIILEWKAGDLMVLAAPCTAPEDGIGFQYLVRESENPLTAASWSIVKGEEVVYGPVVIPASKFGNSWSSAVLESMLGANPAGGVYSLTMTATETGGISKTEKIDFYVHTDEAAIDGVDFAGEIVMFKEKAVLTGNEATLEATITLDSKARVRIYAYGGIWDCESKDNALLFDGIITRDASSTEKETFDLDLTTLKADVDYKTLRIIIYNEICGTMPCNYCPDDEKDIALVFDKDIALDCVPCTCEPCGPCWKGFFDPGVRISNLLFSDEDFYKVTATINGETVPATAFMDPEVDGDDIIVRIAVAGSDFPELAGDALIEWTVTTFTGQEVVKVCDEDFDFVAPEVDILLECDCDATTTVVPIQFTDDAGLKEAKVWFDESVSGLIKKVSFDATPTGQSTTTFTSGFDLGWKFPATDMIYDVIATIELDPAKIVSPTLGGSYTVYAYAEDTSCNISDVASETCAIDFVPPTITYFGLDCVGTDCDICNATQTTLVWHIRDVNFDYAEISVNYGNLCSDGQCGNTFITESTDGTVLWEFPSANCREITATIKAVDDCENESSKTIKFDVDNVPPKLDLEWCVEPETCDATFARFSWTMEDPCTPTVYFDTWIPIGQLDYVVMENGKEVLYPYTPDGTTTKSGIIQWSWENCVFDCTELTIFATAEDYRCENSKEASLTTDVEIDKLLPGAFLLVDGEEAFGVGDVYYDGQEYPSCDATCVWVNWVVFENCLESFEIWSNYPSVCETGGTGEYLEDEYLLLSWPGMPVNTESGWVYNTHCSINNLGAEYIDTGTGLDSELNGYGYRQPVKAYWGSIKVCLPSNLDCEDFVATITAVQTCKPDLEDPETYTSVDDDSAQIDRKPPEILTFDWLTVPTACATEATVTIEAYDGSFIGKTSVDAYIEGEMVYEDGKVVPLGGGGGDLVSLTIDGETGIATGTYWYTNTNINCATIVATLTVGDICCRGVDPNLSVKRLEIDIDNVKPKVNDFYFATGEDTGEQLTGLVSGADWSMKVDDSDSASLTACGTDFVYLYWDADDVSVTDESTGCYDGVKILMEKGDGTVDEVESSAATGTVKWEFGEVAGDTLLATITAQQANGCLESDPVTVRAYVSNAGPKFVALRFQVPHSPPSSDPVLGTIWVDFNVPIDTTDATANIWRWDDLSETWMLETLVDGSPWSWSGGITGDTVVDAKRAQLVNETAGTGYPIVLDGLYKLELYSIKSVDGICDGRYIDPNPLVRTGTGRITAPEF</sequence>
<reference evidence="3" key="1">
    <citation type="journal article" date="2015" name="MBio">
        <title>Genome-resolved metagenomic analysis reveals roles for candidate phyla and other microbial community members in biogeochemical transformations in oil reservoirs.</title>
        <authorList>
            <person name="Hu P."/>
            <person name="Tom L."/>
            <person name="Singh A."/>
            <person name="Thomas B.C."/>
            <person name="Baker B.J."/>
            <person name="Piceno Y.M."/>
            <person name="Andersen G.L."/>
            <person name="Banfield J.F."/>
        </authorList>
    </citation>
    <scope>NUCLEOTIDE SEQUENCE [LARGE SCALE GENOMIC DNA]</scope>
    <source>
        <strain evidence="3">46_70</strain>
    </source>
</reference>
<reference evidence="4" key="2">
    <citation type="journal article" date="2015" name="MBio">
        <title>Genome-Resolved Metagenomic Analysis Reveals Roles for Candidate Phyla and Other Microbial Community Members in Biogeochemical Transformations in Oil Reservoirs.</title>
        <authorList>
            <person name="Hu P."/>
            <person name="Tom L."/>
            <person name="Singh A."/>
            <person name="Thomas B.C."/>
            <person name="Baker B.J."/>
            <person name="Piceno Y.M."/>
            <person name="Andersen G.L."/>
            <person name="Banfield J.F."/>
        </authorList>
    </citation>
    <scope>NUCLEOTIDE SEQUENCE [LARGE SCALE GENOMIC DNA]</scope>
</reference>
<evidence type="ECO:0000259" key="1">
    <source>
        <dbReference type="Pfam" id="PF18998"/>
    </source>
</evidence>
<comment type="caution">
    <text evidence="3">The sequence shown here is derived from an EMBL/GenBank/DDBJ whole genome shotgun (WGS) entry which is preliminary data.</text>
</comment>
<feature type="domain" description="Bacterial repeat" evidence="1">
    <location>
        <begin position="113"/>
        <end position="182"/>
    </location>
</feature>
<proteinExistence type="predicted"/>
<dbReference type="PROSITE" id="PS51257">
    <property type="entry name" value="PROKAR_LIPOPROTEIN"/>
    <property type="match status" value="1"/>
</dbReference>
<dbReference type="EMBL" id="DQBS01000043">
    <property type="protein sequence ID" value="HCO69299.1"/>
    <property type="molecule type" value="Genomic_DNA"/>
</dbReference>
<protein>
    <recommendedName>
        <fullName evidence="1">Bacterial repeat domain-containing protein</fullName>
    </recommendedName>
</protein>
<dbReference type="Proteomes" id="UP000055014">
    <property type="component" value="Unassembled WGS sequence"/>
</dbReference>
<evidence type="ECO:0000313" key="2">
    <source>
        <dbReference type="EMBL" id="HCO69299.1"/>
    </source>
</evidence>
<dbReference type="Proteomes" id="UP000264215">
    <property type="component" value="Unassembled WGS sequence"/>
</dbReference>
<evidence type="ECO:0000313" key="4">
    <source>
        <dbReference type="Proteomes" id="UP000055014"/>
    </source>
</evidence>
<evidence type="ECO:0000313" key="5">
    <source>
        <dbReference type="Proteomes" id="UP000264215"/>
    </source>
</evidence>
<accession>A0A101I9H7</accession>
<evidence type="ECO:0000313" key="3">
    <source>
        <dbReference type="EMBL" id="KUK91235.1"/>
    </source>
</evidence>